<dbReference type="Pfam" id="PF13360">
    <property type="entry name" value="PQQ_2"/>
    <property type="match status" value="2"/>
</dbReference>
<dbReference type="OrthoDB" id="145878at2157"/>
<dbReference type="eggNOG" id="arCOG02556">
    <property type="taxonomic scope" value="Archaea"/>
</dbReference>
<dbReference type="InterPro" id="IPR006311">
    <property type="entry name" value="TAT_signal"/>
</dbReference>
<feature type="domain" description="Pyrrolo-quinoline quinone repeat" evidence="1">
    <location>
        <begin position="128"/>
        <end position="269"/>
    </location>
</feature>
<dbReference type="KEGG" id="hut:Huta_0401"/>
<dbReference type="InterPro" id="IPR011047">
    <property type="entry name" value="Quinoprotein_ADH-like_sf"/>
</dbReference>
<gene>
    <name evidence="2" type="ordered locus">Huta_0401</name>
</gene>
<dbReference type="STRING" id="519442.Huta_0401"/>
<dbReference type="GeneID" id="8382667"/>
<dbReference type="EMBL" id="CP001687">
    <property type="protein sequence ID" value="ACV10588.1"/>
    <property type="molecule type" value="Genomic_DNA"/>
</dbReference>
<dbReference type="PROSITE" id="PS51318">
    <property type="entry name" value="TAT"/>
    <property type="match status" value="1"/>
</dbReference>
<dbReference type="Proteomes" id="UP000002071">
    <property type="component" value="Chromosome"/>
</dbReference>
<proteinExistence type="predicted"/>
<sequence>MEPGERQTERRGVRGAPSRRSLLRAGGATVAAGLAGCSLLDGNNDTAELQSCPIDVEESAAAYRTHPNDDVRMWRGGLRRLGYYPEETVPESVSVNWTFPINYIGHTAAKSSPVPTPDGEQILFAGDEARIESYRPSGRNNWTTWTAGTSLGFHGSAAIVDDVAYIGCYDGDIYALDMDSGDVVWNVSSEDLGDTLAIGSSPAYYKGILYVVAEYENPSSGALWAIDAETGDIIHVDDRMWGQAHPSPTIDLEYGRLISGSNDGAVYCWKFPCLEFDWKFQTGPEGGPNGEPKADGEFNLGAEVKGTAPTFDGRVYVGSWDNHLYCLDVETGEELWSFEAGNIVMSNPAADPNEGVVYVGSSDHYVYALDAETGEQLWSRDVGGRVTGSVTVTEQTVLVGSTGSYLYALDKETGEPRWSRSNRGHVTSAAVPLDGRIYFAERAVFNNYYDDTKETELVEPGHAYCLVED</sequence>
<reference evidence="2 3" key="1">
    <citation type="journal article" date="2009" name="Stand. Genomic Sci.">
        <title>Complete genome sequence of Halorhabdus utahensis type strain (AX-2).</title>
        <authorList>
            <person name="Anderson I."/>
            <person name="Tindall B.J."/>
            <person name="Pomrenke H."/>
            <person name="Goker M."/>
            <person name="Lapidus A."/>
            <person name="Nolan M."/>
            <person name="Copeland A."/>
            <person name="Glavina Del Rio T."/>
            <person name="Chen F."/>
            <person name="Tice H."/>
            <person name="Cheng J.F."/>
            <person name="Lucas S."/>
            <person name="Chertkov O."/>
            <person name="Bruce D."/>
            <person name="Brettin T."/>
            <person name="Detter J.C."/>
            <person name="Han C."/>
            <person name="Goodwin L."/>
            <person name="Land M."/>
            <person name="Hauser L."/>
            <person name="Chang Y.J."/>
            <person name="Jeffries C.D."/>
            <person name="Pitluck S."/>
            <person name="Pati A."/>
            <person name="Mavromatis K."/>
            <person name="Ivanova N."/>
            <person name="Ovchinnikova G."/>
            <person name="Chen A."/>
            <person name="Palaniappan K."/>
            <person name="Chain P."/>
            <person name="Rohde M."/>
            <person name="Bristow J."/>
            <person name="Eisen J.A."/>
            <person name="Markowitz V."/>
            <person name="Hugenholtz P."/>
            <person name="Kyrpides N.C."/>
            <person name="Klenk H.P."/>
        </authorList>
    </citation>
    <scope>NUCLEOTIDE SEQUENCE [LARGE SCALE GENOMIC DNA]</scope>
    <source>
        <strain evidence="3">DSM 12940 / JCM 11049 / AX-2</strain>
    </source>
</reference>
<name>C7NRF1_HALUD</name>
<keyword evidence="3" id="KW-1185">Reference proteome</keyword>
<dbReference type="RefSeq" id="WP_012795465.1">
    <property type="nucleotide sequence ID" value="NC_013158.1"/>
</dbReference>
<dbReference type="InterPro" id="IPR018391">
    <property type="entry name" value="PQQ_b-propeller_rpt"/>
</dbReference>
<dbReference type="InterPro" id="IPR015943">
    <property type="entry name" value="WD40/YVTN_repeat-like_dom_sf"/>
</dbReference>
<dbReference type="Gene3D" id="2.40.128.630">
    <property type="match status" value="1"/>
</dbReference>
<feature type="domain" description="Pyrrolo-quinoline quinone repeat" evidence="1">
    <location>
        <begin position="302"/>
        <end position="420"/>
    </location>
</feature>
<organism evidence="2 3">
    <name type="scientific">Halorhabdus utahensis (strain DSM 12940 / JCM 11049 / AX-2)</name>
    <dbReference type="NCBI Taxonomy" id="519442"/>
    <lineage>
        <taxon>Archaea</taxon>
        <taxon>Methanobacteriati</taxon>
        <taxon>Methanobacteriota</taxon>
        <taxon>Stenosarchaea group</taxon>
        <taxon>Halobacteria</taxon>
        <taxon>Halobacteriales</taxon>
        <taxon>Haloarculaceae</taxon>
        <taxon>Halorhabdus</taxon>
    </lineage>
</organism>
<evidence type="ECO:0000259" key="1">
    <source>
        <dbReference type="Pfam" id="PF13360"/>
    </source>
</evidence>
<dbReference type="InterPro" id="IPR002372">
    <property type="entry name" value="PQQ_rpt_dom"/>
</dbReference>
<dbReference type="AlphaFoldDB" id="C7NRF1"/>
<dbReference type="Gene3D" id="2.130.10.10">
    <property type="entry name" value="YVTN repeat-like/Quinoprotein amine dehydrogenase"/>
    <property type="match status" value="2"/>
</dbReference>
<evidence type="ECO:0000313" key="2">
    <source>
        <dbReference type="EMBL" id="ACV10588.1"/>
    </source>
</evidence>
<accession>C7NRF1</accession>
<protein>
    <submittedName>
        <fullName evidence="2">Pyrrolo-quinoline quinone</fullName>
    </submittedName>
</protein>
<dbReference type="HOGENOM" id="CLU_027480_4_2_2"/>
<dbReference type="PANTHER" id="PTHR34512:SF30">
    <property type="entry name" value="OUTER MEMBRANE PROTEIN ASSEMBLY FACTOR BAMB"/>
    <property type="match status" value="1"/>
</dbReference>
<evidence type="ECO:0000313" key="3">
    <source>
        <dbReference type="Proteomes" id="UP000002071"/>
    </source>
</evidence>
<dbReference type="SMART" id="SM00564">
    <property type="entry name" value="PQQ"/>
    <property type="match status" value="5"/>
</dbReference>
<dbReference type="PANTHER" id="PTHR34512">
    <property type="entry name" value="CELL SURFACE PROTEIN"/>
    <property type="match status" value="1"/>
</dbReference>
<dbReference type="SUPFAM" id="SSF50998">
    <property type="entry name" value="Quinoprotein alcohol dehydrogenase-like"/>
    <property type="match status" value="2"/>
</dbReference>